<dbReference type="Pfam" id="PF13884">
    <property type="entry name" value="Peptidase_S74"/>
    <property type="match status" value="1"/>
</dbReference>
<dbReference type="InterPro" id="IPR030392">
    <property type="entry name" value="S74_ICA"/>
</dbReference>
<feature type="coiled-coil region" evidence="1">
    <location>
        <begin position="496"/>
        <end position="533"/>
    </location>
</feature>
<evidence type="ECO:0000259" key="3">
    <source>
        <dbReference type="PROSITE" id="PS51688"/>
    </source>
</evidence>
<gene>
    <name evidence="4" type="ORF">OD750_024395</name>
</gene>
<evidence type="ECO:0000256" key="1">
    <source>
        <dbReference type="SAM" id="Coils"/>
    </source>
</evidence>
<reference evidence="4" key="1">
    <citation type="submission" date="2023-02" db="EMBL/GenBank/DDBJ databases">
        <title>Tahibacter soli sp. nov. isolated from soil.</title>
        <authorList>
            <person name="Baek J.H."/>
            <person name="Lee J.K."/>
            <person name="Choi D.G."/>
            <person name="Jeon C.O."/>
        </authorList>
    </citation>
    <scope>NUCLEOTIDE SEQUENCE</scope>
    <source>
        <strain evidence="4">BL</strain>
    </source>
</reference>
<feature type="signal peptide" evidence="2">
    <location>
        <begin position="1"/>
        <end position="28"/>
    </location>
</feature>
<comment type="caution">
    <text evidence="4">The sequence shown here is derived from an EMBL/GenBank/DDBJ whole genome shotgun (WGS) entry which is preliminary data.</text>
</comment>
<evidence type="ECO:0000313" key="4">
    <source>
        <dbReference type="EMBL" id="MDC8015679.1"/>
    </source>
</evidence>
<dbReference type="PROSITE" id="PS51688">
    <property type="entry name" value="ICA"/>
    <property type="match status" value="1"/>
</dbReference>
<dbReference type="PROSITE" id="PS51318">
    <property type="entry name" value="TAT"/>
    <property type="match status" value="1"/>
</dbReference>
<dbReference type="InterPro" id="IPR006311">
    <property type="entry name" value="TAT_signal"/>
</dbReference>
<name>A0A9X3YPP0_9GAMM</name>
<evidence type="ECO:0000256" key="2">
    <source>
        <dbReference type="SAM" id="SignalP"/>
    </source>
</evidence>
<dbReference type="RefSeq" id="WP_263541230.1">
    <property type="nucleotide sequence ID" value="NZ_JAOVZO020000020.1"/>
</dbReference>
<feature type="domain" description="Peptidase S74" evidence="3">
    <location>
        <begin position="423"/>
        <end position="534"/>
    </location>
</feature>
<feature type="chain" id="PRO_5040819129" evidence="2">
    <location>
        <begin position="29"/>
        <end position="558"/>
    </location>
</feature>
<keyword evidence="1" id="KW-0175">Coiled coil</keyword>
<dbReference type="AlphaFoldDB" id="A0A9X3YPP0"/>
<proteinExistence type="predicted"/>
<accession>A0A9X3YPP0</accession>
<keyword evidence="5" id="KW-1185">Reference proteome</keyword>
<keyword evidence="2" id="KW-0732">Signal</keyword>
<evidence type="ECO:0000313" key="5">
    <source>
        <dbReference type="Proteomes" id="UP001139971"/>
    </source>
</evidence>
<sequence length="558" mass="58399">MTMHVMHRRSMVAAVLLALTLGGSAALAAHVAPAAAGVRLTPAASAASYQVRVSGPNGFLFERTFAGSAAIDVAAPAGGWADGAYQYEITAQSGAARVRGDNDAIAAADAKNAIDSGTFRVAAGVVYTADPFAARNDNGTNAAPVPNDQVIPDDLIVQGSTCVGLDCVNNESFGFDTIRLKENNTRIKFDDTSASAGFPATDWQLTANDSASGGANKFSIEDITAATVPFTVTGAAPTNSIFVSSVGRVGFGTSTPVLKMHMNQSDTPAVRFEQNNSGGFTAQTWDIGANEANFFVRDVTGGSRLSFRIRPGAPTSSLDIASTGNVGVGTASPSAKLHVTNSDGTTQVLVAETSGTATGRDLMRLENNGPSRMRMKNTATGNEWSLNAHDSDFRLTLAGAAVPSMTIFQNGNVTIAGTLTQNSDRNSKENFKPLDHKALLDKIAKLDITEWNFKSEAANVRHIGPMAQDFHSVFGLGEREDRIAPLDTSGVALAAVQGLQREIATRDARIAELEARIARLDVVTQRLARLQEEQAVQSLPTAMAPECAAPTKVAASGL</sequence>
<protein>
    <submittedName>
        <fullName evidence="4">Tail fiber domain-containing protein</fullName>
    </submittedName>
</protein>
<organism evidence="4 5">
    <name type="scientific">Tahibacter soli</name>
    <dbReference type="NCBI Taxonomy" id="2983605"/>
    <lineage>
        <taxon>Bacteria</taxon>
        <taxon>Pseudomonadati</taxon>
        <taxon>Pseudomonadota</taxon>
        <taxon>Gammaproteobacteria</taxon>
        <taxon>Lysobacterales</taxon>
        <taxon>Rhodanobacteraceae</taxon>
        <taxon>Tahibacter</taxon>
    </lineage>
</organism>
<dbReference type="Proteomes" id="UP001139971">
    <property type="component" value="Unassembled WGS sequence"/>
</dbReference>
<dbReference type="EMBL" id="JAOVZO020000020">
    <property type="protein sequence ID" value="MDC8015679.1"/>
    <property type="molecule type" value="Genomic_DNA"/>
</dbReference>